<evidence type="ECO:0000313" key="10">
    <source>
        <dbReference type="Proteomes" id="UP001501207"/>
    </source>
</evidence>
<accession>A0ABP8FP97</accession>
<keyword evidence="5 8" id="KW-0812">Transmembrane</keyword>
<dbReference type="EMBL" id="BAABFN010000002">
    <property type="protein sequence ID" value="GAA4308216.1"/>
    <property type="molecule type" value="Genomic_DNA"/>
</dbReference>
<dbReference type="RefSeq" id="WP_344977907.1">
    <property type="nucleotide sequence ID" value="NZ_BAABFN010000002.1"/>
</dbReference>
<evidence type="ECO:0000256" key="1">
    <source>
        <dbReference type="ARBA" id="ARBA00004651"/>
    </source>
</evidence>
<feature type="transmembrane region" description="Helical" evidence="8">
    <location>
        <begin position="151"/>
        <end position="171"/>
    </location>
</feature>
<comment type="caution">
    <text evidence="9">The sequence shown here is derived from an EMBL/GenBank/DDBJ whole genome shotgun (WGS) entry which is preliminary data.</text>
</comment>
<keyword evidence="7 8" id="KW-0472">Membrane</keyword>
<comment type="similarity">
    <text evidence="2">Belongs to the autoinducer-2 exporter (AI-2E) (TC 2.A.86) family.</text>
</comment>
<keyword evidence="4" id="KW-1003">Cell membrane</keyword>
<protein>
    <recommendedName>
        <fullName evidence="11">AI-2E family transporter</fullName>
    </recommendedName>
</protein>
<feature type="transmembrane region" description="Helical" evidence="8">
    <location>
        <begin position="34"/>
        <end position="55"/>
    </location>
</feature>
<evidence type="ECO:0000256" key="4">
    <source>
        <dbReference type="ARBA" id="ARBA00022475"/>
    </source>
</evidence>
<dbReference type="Proteomes" id="UP001501207">
    <property type="component" value="Unassembled WGS sequence"/>
</dbReference>
<comment type="subcellular location">
    <subcellularLocation>
        <location evidence="1">Cell membrane</location>
        <topology evidence="1">Multi-pass membrane protein</topology>
    </subcellularLocation>
</comment>
<evidence type="ECO:0000256" key="7">
    <source>
        <dbReference type="ARBA" id="ARBA00023136"/>
    </source>
</evidence>
<keyword evidence="3" id="KW-0813">Transport</keyword>
<feature type="transmembrane region" description="Helical" evidence="8">
    <location>
        <begin position="67"/>
        <end position="86"/>
    </location>
</feature>
<gene>
    <name evidence="9" type="ORF">GCM10023143_15360</name>
</gene>
<proteinExistence type="inferred from homology"/>
<keyword evidence="10" id="KW-1185">Reference proteome</keyword>
<feature type="transmembrane region" description="Helical" evidence="8">
    <location>
        <begin position="7"/>
        <end position="28"/>
    </location>
</feature>
<dbReference type="Pfam" id="PF01594">
    <property type="entry name" value="AI-2E_transport"/>
    <property type="match status" value="1"/>
</dbReference>
<feature type="transmembrane region" description="Helical" evidence="8">
    <location>
        <begin position="266"/>
        <end position="283"/>
    </location>
</feature>
<reference evidence="10" key="1">
    <citation type="journal article" date="2019" name="Int. J. Syst. Evol. Microbiol.">
        <title>The Global Catalogue of Microorganisms (GCM) 10K type strain sequencing project: providing services to taxonomists for standard genome sequencing and annotation.</title>
        <authorList>
            <consortium name="The Broad Institute Genomics Platform"/>
            <consortium name="The Broad Institute Genome Sequencing Center for Infectious Disease"/>
            <person name="Wu L."/>
            <person name="Ma J."/>
        </authorList>
    </citation>
    <scope>NUCLEOTIDE SEQUENCE [LARGE SCALE GENOMIC DNA]</scope>
    <source>
        <strain evidence="10">JCM 17664</strain>
    </source>
</reference>
<feature type="transmembrane region" description="Helical" evidence="8">
    <location>
        <begin position="233"/>
        <end position="259"/>
    </location>
</feature>
<sequence length="372" mass="41774">MQVKAPVLPFYAKLAFVLVSLLITGYLAIIGKEIISPLLFAFLFSILLLPLANFFERRWYFPRSLSALLCVLLLAAAICAVLLLIGSELVSLMKDWPRFKAQLINSVHDIQAWIQVQFHLNLEKQRDLVQNATSNMVSTSPSVIGRTLLSLSSQIILFIFMLVYVFFLLFYRHLLVRFLAAVFHPRHSTTVYEVVRQTKYIIKRYVVGLFFQLCIVAALTTAVFWIAGIPYAGLLGIFTGLLNVIPYVGIFVALFLSMFITFSSAAAGKLLLVVIAVLVIHFLDSNVIRPRIVGSQVRVNALISVLGVIVGEVIWGVAGMFLSIPIIAIAKIVFDRVEELRPWGLILGEEPEEPGSRMLRLRRKAGRRRADR</sequence>
<evidence type="ECO:0008006" key="11">
    <source>
        <dbReference type="Google" id="ProtNLM"/>
    </source>
</evidence>
<feature type="transmembrane region" description="Helical" evidence="8">
    <location>
        <begin position="205"/>
        <end position="227"/>
    </location>
</feature>
<evidence type="ECO:0000256" key="3">
    <source>
        <dbReference type="ARBA" id="ARBA00022448"/>
    </source>
</evidence>
<evidence type="ECO:0000256" key="6">
    <source>
        <dbReference type="ARBA" id="ARBA00022989"/>
    </source>
</evidence>
<dbReference type="InterPro" id="IPR002549">
    <property type="entry name" value="AI-2E-like"/>
</dbReference>
<evidence type="ECO:0000313" key="9">
    <source>
        <dbReference type="EMBL" id="GAA4308216.1"/>
    </source>
</evidence>
<organism evidence="9 10">
    <name type="scientific">Compostibacter hankyongensis</name>
    <dbReference type="NCBI Taxonomy" id="1007089"/>
    <lineage>
        <taxon>Bacteria</taxon>
        <taxon>Pseudomonadati</taxon>
        <taxon>Bacteroidota</taxon>
        <taxon>Chitinophagia</taxon>
        <taxon>Chitinophagales</taxon>
        <taxon>Chitinophagaceae</taxon>
        <taxon>Compostibacter</taxon>
    </lineage>
</organism>
<name>A0ABP8FP97_9BACT</name>
<feature type="transmembrane region" description="Helical" evidence="8">
    <location>
        <begin position="303"/>
        <end position="334"/>
    </location>
</feature>
<dbReference type="PANTHER" id="PTHR21716:SF53">
    <property type="entry name" value="PERMEASE PERM-RELATED"/>
    <property type="match status" value="1"/>
</dbReference>
<evidence type="ECO:0000256" key="5">
    <source>
        <dbReference type="ARBA" id="ARBA00022692"/>
    </source>
</evidence>
<dbReference type="PANTHER" id="PTHR21716">
    <property type="entry name" value="TRANSMEMBRANE PROTEIN"/>
    <property type="match status" value="1"/>
</dbReference>
<keyword evidence="6 8" id="KW-1133">Transmembrane helix</keyword>
<evidence type="ECO:0000256" key="8">
    <source>
        <dbReference type="SAM" id="Phobius"/>
    </source>
</evidence>
<evidence type="ECO:0000256" key="2">
    <source>
        <dbReference type="ARBA" id="ARBA00009773"/>
    </source>
</evidence>